<evidence type="ECO:0000313" key="2">
    <source>
        <dbReference type="Proteomes" id="UP000682982"/>
    </source>
</evidence>
<protein>
    <recommendedName>
        <fullName evidence="3">Restriction alleviation protein, Lar family</fullName>
    </recommendedName>
</protein>
<accession>A0ABS5H1S6</accession>
<keyword evidence="2" id="KW-1185">Reference proteome</keyword>
<dbReference type="EMBL" id="JAGSPK010000002">
    <property type="protein sequence ID" value="MBR7792349.1"/>
    <property type="molecule type" value="Genomic_DNA"/>
</dbReference>
<organism evidence="1 2">
    <name type="scientific">Undibacterium rivi</name>
    <dbReference type="NCBI Taxonomy" id="2828729"/>
    <lineage>
        <taxon>Bacteria</taxon>
        <taxon>Pseudomonadati</taxon>
        <taxon>Pseudomonadota</taxon>
        <taxon>Betaproteobacteria</taxon>
        <taxon>Burkholderiales</taxon>
        <taxon>Oxalobacteraceae</taxon>
        <taxon>Undibacterium</taxon>
    </lineage>
</organism>
<evidence type="ECO:0008006" key="3">
    <source>
        <dbReference type="Google" id="ProtNLM"/>
    </source>
</evidence>
<dbReference type="Proteomes" id="UP000682982">
    <property type="component" value="Unassembled WGS sequence"/>
</dbReference>
<name>A0ABS5H1S6_9BURK</name>
<comment type="caution">
    <text evidence="1">The sequence shown here is derived from an EMBL/GenBank/DDBJ whole genome shotgun (WGS) entry which is preliminary data.</text>
</comment>
<gene>
    <name evidence="1" type="ORF">KDM87_07025</name>
</gene>
<proteinExistence type="predicted"/>
<reference evidence="1 2" key="1">
    <citation type="submission" date="2021-04" db="EMBL/GenBank/DDBJ databases">
        <title>novel species isolated from subtropical streams in China.</title>
        <authorList>
            <person name="Lu H."/>
        </authorList>
    </citation>
    <scope>NUCLEOTIDE SEQUENCE [LARGE SCALE GENOMIC DNA]</scope>
    <source>
        <strain evidence="1 2">FT147W</strain>
    </source>
</reference>
<sequence>MSKYTLDPCPFCGEQPEINHIEAHSHSFQIDGFKMPDHPGSCVIECACGAGLIDSDFNTVATRWNTRAMPLPEVTIIEINTEVLRKENDRLRDALEKCSHLAVGGLCQMTHGGTRAFCEDIKLHVADVLKGGAA</sequence>
<evidence type="ECO:0000313" key="1">
    <source>
        <dbReference type="EMBL" id="MBR7792349.1"/>
    </source>
</evidence>
<dbReference type="RefSeq" id="WP_212678408.1">
    <property type="nucleotide sequence ID" value="NZ_JAGSPK010000002.1"/>
</dbReference>